<dbReference type="EMBL" id="CM037026">
    <property type="protein sequence ID" value="KAH7659189.1"/>
    <property type="molecule type" value="Genomic_DNA"/>
</dbReference>
<evidence type="ECO:0000313" key="2">
    <source>
        <dbReference type="Proteomes" id="UP000827976"/>
    </source>
</evidence>
<dbReference type="Proteomes" id="UP000827976">
    <property type="component" value="Chromosome 16"/>
</dbReference>
<sequence>MKHSSSTTISTILLSLLLLFLTAHFTGTSAIPNTQGFQATCKLAASANPVINYDFCVLTFESEPKSGNADARGLANIAALISFTHSTDVTYNIQDLLSKLPDPATKSCLEQCMSLYESMLNALPEAMDTINLRDDEAAKGLLKTAIEESQNCEAGFSNAGEASPLTQLNNNSVELNSMALTILGFAN</sequence>
<gene>
    <name evidence="1" type="ORF">IHE45_16G016100</name>
</gene>
<organism evidence="1 2">
    <name type="scientific">Dioscorea alata</name>
    <name type="common">Purple yam</name>
    <dbReference type="NCBI Taxonomy" id="55571"/>
    <lineage>
        <taxon>Eukaryota</taxon>
        <taxon>Viridiplantae</taxon>
        <taxon>Streptophyta</taxon>
        <taxon>Embryophyta</taxon>
        <taxon>Tracheophyta</taxon>
        <taxon>Spermatophyta</taxon>
        <taxon>Magnoliopsida</taxon>
        <taxon>Liliopsida</taxon>
        <taxon>Dioscoreales</taxon>
        <taxon>Dioscoreaceae</taxon>
        <taxon>Dioscorea</taxon>
    </lineage>
</organism>
<evidence type="ECO:0000313" key="1">
    <source>
        <dbReference type="EMBL" id="KAH7659189.1"/>
    </source>
</evidence>
<proteinExistence type="predicted"/>
<name>A0ACB7UFT9_DIOAL</name>
<comment type="caution">
    <text evidence="1">The sequence shown here is derived from an EMBL/GenBank/DDBJ whole genome shotgun (WGS) entry which is preliminary data.</text>
</comment>
<keyword evidence="2" id="KW-1185">Reference proteome</keyword>
<accession>A0ACB7UFT9</accession>
<protein>
    <submittedName>
        <fullName evidence="1">Plant invertase/pectin methylesterase inhibitor protein</fullName>
    </submittedName>
</protein>
<reference evidence="2" key="1">
    <citation type="journal article" date="2022" name="Nat. Commun.">
        <title>Chromosome evolution and the genetic basis of agronomically important traits in greater yam.</title>
        <authorList>
            <person name="Bredeson J.V."/>
            <person name="Lyons J.B."/>
            <person name="Oniyinde I.O."/>
            <person name="Okereke N.R."/>
            <person name="Kolade O."/>
            <person name="Nnabue I."/>
            <person name="Nwadili C.O."/>
            <person name="Hribova E."/>
            <person name="Parker M."/>
            <person name="Nwogha J."/>
            <person name="Shu S."/>
            <person name="Carlson J."/>
            <person name="Kariba R."/>
            <person name="Muthemba S."/>
            <person name="Knop K."/>
            <person name="Barton G.J."/>
            <person name="Sherwood A.V."/>
            <person name="Lopez-Montes A."/>
            <person name="Asiedu R."/>
            <person name="Jamnadass R."/>
            <person name="Muchugi A."/>
            <person name="Goodstein D."/>
            <person name="Egesi C.N."/>
            <person name="Featherston J."/>
            <person name="Asfaw A."/>
            <person name="Simpson G.G."/>
            <person name="Dolezel J."/>
            <person name="Hendre P.S."/>
            <person name="Van Deynze A."/>
            <person name="Kumar P.L."/>
            <person name="Obidiegwu J.E."/>
            <person name="Bhattacharjee R."/>
            <person name="Rokhsar D.S."/>
        </authorList>
    </citation>
    <scope>NUCLEOTIDE SEQUENCE [LARGE SCALE GENOMIC DNA]</scope>
    <source>
        <strain evidence="2">cv. TDa95/00328</strain>
    </source>
</reference>